<evidence type="ECO:0000256" key="2">
    <source>
        <dbReference type="ARBA" id="ARBA00023235"/>
    </source>
</evidence>
<dbReference type="Gene3D" id="3.20.20.70">
    <property type="entry name" value="Aldolase class I"/>
    <property type="match status" value="1"/>
</dbReference>
<dbReference type="EMBL" id="LCOY01000002">
    <property type="protein sequence ID" value="KKU88768.1"/>
    <property type="molecule type" value="Genomic_DNA"/>
</dbReference>
<evidence type="ECO:0000313" key="5">
    <source>
        <dbReference type="Proteomes" id="UP000034739"/>
    </source>
</evidence>
<dbReference type="UniPathway" id="UPA00109">
    <property type="reaction ID" value="UER00189"/>
</dbReference>
<dbReference type="SUPFAM" id="SSF51351">
    <property type="entry name" value="Triosephosphate isomerase (TIM)"/>
    <property type="match status" value="1"/>
</dbReference>
<reference evidence="4 5" key="1">
    <citation type="journal article" date="2015" name="Nature">
        <title>rRNA introns, odd ribosomes, and small enigmatic genomes across a large radiation of phyla.</title>
        <authorList>
            <person name="Brown C.T."/>
            <person name="Hug L.A."/>
            <person name="Thomas B.C."/>
            <person name="Sharon I."/>
            <person name="Castelle C.J."/>
            <person name="Singh A."/>
            <person name="Wilkins M.J."/>
            <person name="Williams K.H."/>
            <person name="Banfield J.F."/>
        </authorList>
    </citation>
    <scope>NUCLEOTIDE SEQUENCE [LARGE SCALE GENOMIC DNA]</scope>
</reference>
<dbReference type="EC" id="5.3.1.1" evidence="3"/>
<dbReference type="PROSITE" id="PS51440">
    <property type="entry name" value="TIM_2"/>
    <property type="match status" value="1"/>
</dbReference>
<comment type="similarity">
    <text evidence="1 3">Belongs to the triosephosphate isomerase family.</text>
</comment>
<dbReference type="Proteomes" id="UP000034739">
    <property type="component" value="Unassembled WGS sequence"/>
</dbReference>
<gene>
    <name evidence="4" type="ORF">UY16_C0002G0040</name>
</gene>
<dbReference type="PROSITE" id="PS00171">
    <property type="entry name" value="TIM_1"/>
    <property type="match status" value="1"/>
</dbReference>
<dbReference type="CDD" id="cd00311">
    <property type="entry name" value="TIM"/>
    <property type="match status" value="1"/>
</dbReference>
<dbReference type="GO" id="GO:0005829">
    <property type="term" value="C:cytosol"/>
    <property type="evidence" value="ECO:0007669"/>
    <property type="project" value="TreeGrafter"/>
</dbReference>
<dbReference type="UniPathway" id="UPA00138"/>
<sequence>MKSLFIAGNWKSNKTLVEATEWLRNFQFSISNFQLQNTSIVLCVPFTVLFSLKEEIKKQSLPIGLGAQDVSPYKEGAYTGEVSARQIKEFAEWVIIGHSERRRYFGETDEILGQKVAQAKQAGLKIIYCVPDDQTVVADGIDVVAYEPVWAIGTGKADTPENANSVIAAIKQKTGVAQVIYGGSVTADNVAAFVSQPAIDGVLPGGASLDAEKFISLIRVCNQS</sequence>
<comment type="catalytic activity">
    <reaction evidence="3">
        <text>D-glyceraldehyde 3-phosphate = dihydroxyacetone phosphate</text>
        <dbReference type="Rhea" id="RHEA:18585"/>
        <dbReference type="ChEBI" id="CHEBI:57642"/>
        <dbReference type="ChEBI" id="CHEBI:59776"/>
        <dbReference type="EC" id="5.3.1.1"/>
    </reaction>
</comment>
<evidence type="ECO:0000313" key="4">
    <source>
        <dbReference type="EMBL" id="KKU88768.1"/>
    </source>
</evidence>
<proteinExistence type="inferred from homology"/>
<dbReference type="GO" id="GO:0046166">
    <property type="term" value="P:glyceraldehyde-3-phosphate biosynthetic process"/>
    <property type="evidence" value="ECO:0007669"/>
    <property type="project" value="TreeGrafter"/>
</dbReference>
<dbReference type="InterPro" id="IPR035990">
    <property type="entry name" value="TIM_sf"/>
</dbReference>
<dbReference type="GO" id="GO:0004807">
    <property type="term" value="F:triose-phosphate isomerase activity"/>
    <property type="evidence" value="ECO:0007669"/>
    <property type="project" value="UniProtKB-UniRule"/>
</dbReference>
<accession>A0A0G1WEL5</accession>
<comment type="subunit">
    <text evidence="3">Homodimer.</text>
</comment>
<keyword evidence="3" id="KW-0312">Gluconeogenesis</keyword>
<dbReference type="InterPro" id="IPR013785">
    <property type="entry name" value="Aldolase_TIM"/>
</dbReference>
<dbReference type="GO" id="GO:0019563">
    <property type="term" value="P:glycerol catabolic process"/>
    <property type="evidence" value="ECO:0007669"/>
    <property type="project" value="TreeGrafter"/>
</dbReference>
<name>A0A0G1WEL5_9BACT</name>
<dbReference type="PATRIC" id="fig|1618445.3.peg.91"/>
<protein>
    <recommendedName>
        <fullName evidence="3">Triosephosphate isomerase</fullName>
        <ecNumber evidence="3">5.3.1.1</ecNumber>
    </recommendedName>
</protein>
<keyword evidence="3" id="KW-0963">Cytoplasm</keyword>
<keyword evidence="2 3" id="KW-0413">Isomerase</keyword>
<dbReference type="PANTHER" id="PTHR21139:SF42">
    <property type="entry name" value="TRIOSEPHOSPHATE ISOMERASE"/>
    <property type="match status" value="1"/>
</dbReference>
<dbReference type="InterPro" id="IPR020861">
    <property type="entry name" value="Triosephosphate_isomerase_AS"/>
</dbReference>
<dbReference type="AlphaFoldDB" id="A0A0G1WEL5"/>
<dbReference type="GO" id="GO:0006096">
    <property type="term" value="P:glycolytic process"/>
    <property type="evidence" value="ECO:0007669"/>
    <property type="project" value="UniProtKB-UniRule"/>
</dbReference>
<keyword evidence="3" id="KW-0324">Glycolysis</keyword>
<organism evidence="4 5">
    <name type="scientific">Candidatus Gottesmanbacteria bacterium GW2011_GWA2_47_9</name>
    <dbReference type="NCBI Taxonomy" id="1618445"/>
    <lineage>
        <taxon>Bacteria</taxon>
        <taxon>Candidatus Gottesmaniibacteriota</taxon>
    </lineage>
</organism>
<comment type="pathway">
    <text evidence="3">Carbohydrate degradation; glycolysis; D-glyceraldehyde 3-phosphate from glycerone phosphate: step 1/1.</text>
</comment>
<comment type="subcellular location">
    <subcellularLocation>
        <location evidence="3">Cytoplasm</location>
    </subcellularLocation>
</comment>
<evidence type="ECO:0000256" key="3">
    <source>
        <dbReference type="RuleBase" id="RU363013"/>
    </source>
</evidence>
<evidence type="ECO:0000256" key="1">
    <source>
        <dbReference type="ARBA" id="ARBA00007422"/>
    </source>
</evidence>
<dbReference type="GO" id="GO:0006094">
    <property type="term" value="P:gluconeogenesis"/>
    <property type="evidence" value="ECO:0007669"/>
    <property type="project" value="UniProtKB-UniPathway"/>
</dbReference>
<dbReference type="NCBIfam" id="TIGR00419">
    <property type="entry name" value="tim"/>
    <property type="match status" value="1"/>
</dbReference>
<dbReference type="PANTHER" id="PTHR21139">
    <property type="entry name" value="TRIOSEPHOSPHATE ISOMERASE"/>
    <property type="match status" value="1"/>
</dbReference>
<comment type="pathway">
    <text evidence="3">Carbohydrate biosynthesis; gluconeogenesis.</text>
</comment>
<dbReference type="Pfam" id="PF00121">
    <property type="entry name" value="TIM"/>
    <property type="match status" value="2"/>
</dbReference>
<comment type="caution">
    <text evidence="4">The sequence shown here is derived from an EMBL/GenBank/DDBJ whole genome shotgun (WGS) entry which is preliminary data.</text>
</comment>
<dbReference type="InterPro" id="IPR000652">
    <property type="entry name" value="Triosephosphate_isomerase"/>
</dbReference>